<accession>A0ABP8FTM3</accession>
<sequence length="245" mass="28343">MLSCIIIDDEQHAIDLLKNYIDQIPFLQLEKSFSNPLHAIKFLNDHKADVAFVDIQMPQLSGIDFIRLVQGKTQVVITSAFKEYALEGYEHQVLDYLLKPITFDRFLKAAQRATELLEKPADRPVAEQPANSYIIVKKDTKNRLQKIELDEIRFIEGLKNYVSIYTEQQKIITLLNMKDLEDSLPRNRFIRIHKSYIISLDKVRTVEGNFVFLKNFKTGIPLGETYKASFLNTLRNHQVGSKKNG</sequence>
<organism evidence="4 5">
    <name type="scientific">Compostibacter hankyongensis</name>
    <dbReference type="NCBI Taxonomy" id="1007089"/>
    <lineage>
        <taxon>Bacteria</taxon>
        <taxon>Pseudomonadati</taxon>
        <taxon>Bacteroidota</taxon>
        <taxon>Chitinophagia</taxon>
        <taxon>Chitinophagales</taxon>
        <taxon>Chitinophagaceae</taxon>
        <taxon>Compostibacter</taxon>
    </lineage>
</organism>
<keyword evidence="5" id="KW-1185">Reference proteome</keyword>
<dbReference type="GO" id="GO:0003677">
    <property type="term" value="F:DNA binding"/>
    <property type="evidence" value="ECO:0007669"/>
    <property type="project" value="UniProtKB-KW"/>
</dbReference>
<dbReference type="Pfam" id="PF00072">
    <property type="entry name" value="Response_reg"/>
    <property type="match status" value="1"/>
</dbReference>
<reference evidence="5" key="1">
    <citation type="journal article" date="2019" name="Int. J. Syst. Evol. Microbiol.">
        <title>The Global Catalogue of Microorganisms (GCM) 10K type strain sequencing project: providing services to taxonomists for standard genome sequencing and annotation.</title>
        <authorList>
            <consortium name="The Broad Institute Genomics Platform"/>
            <consortium name="The Broad Institute Genome Sequencing Center for Infectious Disease"/>
            <person name="Wu L."/>
            <person name="Ma J."/>
        </authorList>
    </citation>
    <scope>NUCLEOTIDE SEQUENCE [LARGE SCALE GENOMIC DNA]</scope>
    <source>
        <strain evidence="5">JCM 17664</strain>
    </source>
</reference>
<name>A0ABP8FTM3_9BACT</name>
<feature type="domain" description="HTH LytTR-type" evidence="3">
    <location>
        <begin position="146"/>
        <end position="207"/>
    </location>
</feature>
<dbReference type="SMART" id="SM00448">
    <property type="entry name" value="REC"/>
    <property type="match status" value="1"/>
</dbReference>
<dbReference type="Gene3D" id="2.40.50.1020">
    <property type="entry name" value="LytTr DNA-binding domain"/>
    <property type="match status" value="1"/>
</dbReference>
<dbReference type="SMART" id="SM00850">
    <property type="entry name" value="LytTR"/>
    <property type="match status" value="1"/>
</dbReference>
<proteinExistence type="predicted"/>
<evidence type="ECO:0000256" key="1">
    <source>
        <dbReference type="PROSITE-ProRule" id="PRU00169"/>
    </source>
</evidence>
<comment type="caution">
    <text evidence="4">The sequence shown here is derived from an EMBL/GenBank/DDBJ whole genome shotgun (WGS) entry which is preliminary data.</text>
</comment>
<dbReference type="PANTHER" id="PTHR37299:SF1">
    <property type="entry name" value="STAGE 0 SPORULATION PROTEIN A HOMOLOG"/>
    <property type="match status" value="1"/>
</dbReference>
<gene>
    <name evidence="4" type="ORF">GCM10023143_19460</name>
</gene>
<keyword evidence="4" id="KW-0238">DNA-binding</keyword>
<dbReference type="SUPFAM" id="SSF52172">
    <property type="entry name" value="CheY-like"/>
    <property type="match status" value="1"/>
</dbReference>
<protein>
    <submittedName>
        <fullName evidence="4">LytTR family DNA-binding domain-containing protein</fullName>
    </submittedName>
</protein>
<feature type="modified residue" description="4-aspartylphosphate" evidence="1">
    <location>
        <position position="54"/>
    </location>
</feature>
<feature type="domain" description="Response regulatory" evidence="2">
    <location>
        <begin position="3"/>
        <end position="114"/>
    </location>
</feature>
<dbReference type="RefSeq" id="WP_344978679.1">
    <property type="nucleotide sequence ID" value="NZ_BAABFN010000004.1"/>
</dbReference>
<dbReference type="PROSITE" id="PS50110">
    <property type="entry name" value="RESPONSE_REGULATORY"/>
    <property type="match status" value="1"/>
</dbReference>
<dbReference type="InterPro" id="IPR007492">
    <property type="entry name" value="LytTR_DNA-bd_dom"/>
</dbReference>
<dbReference type="InterPro" id="IPR001789">
    <property type="entry name" value="Sig_transdc_resp-reg_receiver"/>
</dbReference>
<dbReference type="PANTHER" id="PTHR37299">
    <property type="entry name" value="TRANSCRIPTIONAL REGULATOR-RELATED"/>
    <property type="match status" value="1"/>
</dbReference>
<evidence type="ECO:0000313" key="4">
    <source>
        <dbReference type="EMBL" id="GAA4310767.1"/>
    </source>
</evidence>
<dbReference type="EMBL" id="BAABFN010000004">
    <property type="protein sequence ID" value="GAA4310767.1"/>
    <property type="molecule type" value="Genomic_DNA"/>
</dbReference>
<dbReference type="Pfam" id="PF04397">
    <property type="entry name" value="LytTR"/>
    <property type="match status" value="1"/>
</dbReference>
<dbReference type="PROSITE" id="PS50930">
    <property type="entry name" value="HTH_LYTTR"/>
    <property type="match status" value="1"/>
</dbReference>
<dbReference type="InterPro" id="IPR046947">
    <property type="entry name" value="LytR-like"/>
</dbReference>
<keyword evidence="1" id="KW-0597">Phosphoprotein</keyword>
<dbReference type="InterPro" id="IPR011006">
    <property type="entry name" value="CheY-like_superfamily"/>
</dbReference>
<evidence type="ECO:0000259" key="2">
    <source>
        <dbReference type="PROSITE" id="PS50110"/>
    </source>
</evidence>
<evidence type="ECO:0000313" key="5">
    <source>
        <dbReference type="Proteomes" id="UP001501207"/>
    </source>
</evidence>
<dbReference type="Gene3D" id="3.40.50.2300">
    <property type="match status" value="1"/>
</dbReference>
<evidence type="ECO:0000259" key="3">
    <source>
        <dbReference type="PROSITE" id="PS50930"/>
    </source>
</evidence>
<dbReference type="Proteomes" id="UP001501207">
    <property type="component" value="Unassembled WGS sequence"/>
</dbReference>